<protein>
    <submittedName>
        <fullName evidence="1">Uncharacterized protein</fullName>
    </submittedName>
</protein>
<keyword evidence="2" id="KW-1185">Reference proteome</keyword>
<accession>A0AAU9VTI7</accession>
<name>A0AAU9VTI7_9CNID</name>
<dbReference type="AlphaFoldDB" id="A0AAU9VTI7"/>
<dbReference type="EMBL" id="CALNXJ010000003">
    <property type="protein sequence ID" value="CAH3036011.1"/>
    <property type="molecule type" value="Genomic_DNA"/>
</dbReference>
<sequence length="101" mass="12257">MCRTCRAYHARRRRCVCILLMLENQVNRCSSICKSKTSKQRKHWIRPGRTSLWCDNFVNNTVVLIEWRENFRMSKESFMKLCDKVRPFLQKQSGYKYEICN</sequence>
<reference evidence="1 2" key="1">
    <citation type="submission" date="2022-05" db="EMBL/GenBank/DDBJ databases">
        <authorList>
            <consortium name="Genoscope - CEA"/>
            <person name="William W."/>
        </authorList>
    </citation>
    <scope>NUCLEOTIDE SEQUENCE [LARGE SCALE GENOMIC DNA]</scope>
</reference>
<organism evidence="1 2">
    <name type="scientific">Pocillopora meandrina</name>
    <dbReference type="NCBI Taxonomy" id="46732"/>
    <lineage>
        <taxon>Eukaryota</taxon>
        <taxon>Metazoa</taxon>
        <taxon>Cnidaria</taxon>
        <taxon>Anthozoa</taxon>
        <taxon>Hexacorallia</taxon>
        <taxon>Scleractinia</taxon>
        <taxon>Astrocoeniina</taxon>
        <taxon>Pocilloporidae</taxon>
        <taxon>Pocillopora</taxon>
    </lineage>
</organism>
<proteinExistence type="predicted"/>
<evidence type="ECO:0000313" key="2">
    <source>
        <dbReference type="Proteomes" id="UP001159428"/>
    </source>
</evidence>
<comment type="caution">
    <text evidence="1">The sequence shown here is derived from an EMBL/GenBank/DDBJ whole genome shotgun (WGS) entry which is preliminary data.</text>
</comment>
<dbReference type="Proteomes" id="UP001159428">
    <property type="component" value="Unassembled WGS sequence"/>
</dbReference>
<evidence type="ECO:0000313" key="1">
    <source>
        <dbReference type="EMBL" id="CAH3036011.1"/>
    </source>
</evidence>
<gene>
    <name evidence="1" type="ORF">PMEA_00016601</name>
</gene>